<dbReference type="InterPro" id="IPR003583">
    <property type="entry name" value="Hlx-hairpin-Hlx_DNA-bd_motif"/>
</dbReference>
<dbReference type="NCBIfam" id="NF005932">
    <property type="entry name" value="PRK07956.1"/>
    <property type="match status" value="1"/>
</dbReference>
<evidence type="ECO:0000313" key="14">
    <source>
        <dbReference type="EMBL" id="MFC0711135.1"/>
    </source>
</evidence>
<dbReference type="SUPFAM" id="SSF52113">
    <property type="entry name" value="BRCT domain"/>
    <property type="match status" value="1"/>
</dbReference>
<dbReference type="Gene3D" id="6.20.10.30">
    <property type="match status" value="1"/>
</dbReference>
<evidence type="ECO:0000256" key="6">
    <source>
        <dbReference type="ARBA" id="ARBA00022833"/>
    </source>
</evidence>
<keyword evidence="5 11" id="KW-0227">DNA damage</keyword>
<dbReference type="InterPro" id="IPR013839">
    <property type="entry name" value="DNAligase_adenylation"/>
</dbReference>
<evidence type="ECO:0000259" key="13">
    <source>
        <dbReference type="PROSITE" id="PS50172"/>
    </source>
</evidence>
<dbReference type="SUPFAM" id="SSF50249">
    <property type="entry name" value="Nucleic acid-binding proteins"/>
    <property type="match status" value="1"/>
</dbReference>
<dbReference type="CDD" id="cd17748">
    <property type="entry name" value="BRCT_DNA_ligase_like"/>
    <property type="match status" value="1"/>
</dbReference>
<dbReference type="CDD" id="cd00114">
    <property type="entry name" value="LIGANc"/>
    <property type="match status" value="1"/>
</dbReference>
<dbReference type="NCBIfam" id="TIGR00575">
    <property type="entry name" value="dnlj"/>
    <property type="match status" value="1"/>
</dbReference>
<keyword evidence="7 11" id="KW-0460">Magnesium</keyword>
<dbReference type="SMART" id="SM00292">
    <property type="entry name" value="BRCT"/>
    <property type="match status" value="1"/>
</dbReference>
<dbReference type="InterPro" id="IPR018239">
    <property type="entry name" value="DNA_ligase_AS"/>
</dbReference>
<feature type="active site" description="N6-AMP-lysine intermediate" evidence="11">
    <location>
        <position position="119"/>
    </location>
</feature>
<feature type="binding site" evidence="11">
    <location>
        <position position="464"/>
    </location>
    <ligand>
        <name>Zn(2+)</name>
        <dbReference type="ChEBI" id="CHEBI:29105"/>
    </ligand>
</feature>
<dbReference type="Gene3D" id="3.40.50.10190">
    <property type="entry name" value="BRCT domain"/>
    <property type="match status" value="1"/>
</dbReference>
<accession>A0ABV6SS23</accession>
<reference evidence="14 15" key="1">
    <citation type="submission" date="2024-09" db="EMBL/GenBank/DDBJ databases">
        <authorList>
            <person name="Sun Q."/>
            <person name="Mori K."/>
        </authorList>
    </citation>
    <scope>NUCLEOTIDE SEQUENCE [LARGE SCALE GENOMIC DNA]</scope>
    <source>
        <strain evidence="14 15">NCAIM B.01794</strain>
    </source>
</reference>
<comment type="catalytic activity">
    <reaction evidence="10 11 12">
        <text>NAD(+) + (deoxyribonucleotide)n-3'-hydroxyl + 5'-phospho-(deoxyribonucleotide)m = (deoxyribonucleotide)n+m + AMP + beta-nicotinamide D-nucleotide.</text>
        <dbReference type="EC" id="6.5.1.2"/>
    </reaction>
</comment>
<evidence type="ECO:0000256" key="9">
    <source>
        <dbReference type="ARBA" id="ARBA00023204"/>
    </source>
</evidence>
<comment type="function">
    <text evidence="1 11">DNA ligase that catalyzes the formation of phosphodiester linkages between 5'-phosphoryl and 3'-hydroxyl groups in double-stranded DNA using NAD as a coenzyme and as the energy source for the reaction. It is essential for DNA replication and repair of damaged DNA.</text>
</comment>
<keyword evidence="8 11" id="KW-0520">NAD</keyword>
<dbReference type="SMART" id="SM00278">
    <property type="entry name" value="HhH1"/>
    <property type="match status" value="4"/>
</dbReference>
<evidence type="ECO:0000256" key="5">
    <source>
        <dbReference type="ARBA" id="ARBA00022763"/>
    </source>
</evidence>
<feature type="binding site" evidence="11">
    <location>
        <position position="140"/>
    </location>
    <ligand>
        <name>NAD(+)</name>
        <dbReference type="ChEBI" id="CHEBI:57540"/>
    </ligand>
</feature>
<dbReference type="InterPro" id="IPR013840">
    <property type="entry name" value="DNAligase_N"/>
</dbReference>
<dbReference type="InterPro" id="IPR033136">
    <property type="entry name" value="DNA_ligase_CS"/>
</dbReference>
<keyword evidence="15" id="KW-1185">Reference proteome</keyword>
<dbReference type="SUPFAM" id="SSF56091">
    <property type="entry name" value="DNA ligase/mRNA capping enzyme, catalytic domain"/>
    <property type="match status" value="1"/>
</dbReference>
<dbReference type="Pfam" id="PF03119">
    <property type="entry name" value="DNA_ligase_ZBD"/>
    <property type="match status" value="1"/>
</dbReference>
<evidence type="ECO:0000256" key="2">
    <source>
        <dbReference type="ARBA" id="ARBA00022598"/>
    </source>
</evidence>
<dbReference type="Gene3D" id="1.10.287.610">
    <property type="entry name" value="Helix hairpin bin"/>
    <property type="match status" value="1"/>
</dbReference>
<proteinExistence type="inferred from homology"/>
<dbReference type="EC" id="6.5.1.2" evidence="11 12"/>
<dbReference type="RefSeq" id="WP_376947881.1">
    <property type="nucleotide sequence ID" value="NZ_CP171449.1"/>
</dbReference>
<dbReference type="InterPro" id="IPR001357">
    <property type="entry name" value="BRCT_dom"/>
</dbReference>
<dbReference type="GO" id="GO:0003911">
    <property type="term" value="F:DNA ligase (NAD+) activity"/>
    <property type="evidence" value="ECO:0007669"/>
    <property type="project" value="UniProtKB-EC"/>
</dbReference>
<feature type="domain" description="BRCT" evidence="13">
    <location>
        <begin position="755"/>
        <end position="836"/>
    </location>
</feature>
<comment type="caution">
    <text evidence="11">Lacks conserved residue(s) required for the propagation of feature annotation.</text>
</comment>
<protein>
    <recommendedName>
        <fullName evidence="11 12">DNA ligase</fullName>
        <ecNumber evidence="11 12">6.5.1.2</ecNumber>
    </recommendedName>
    <alternativeName>
        <fullName evidence="11">Polydeoxyribonucleotide synthase [NAD(+)]</fullName>
    </alternativeName>
</protein>
<dbReference type="PROSITE" id="PS01055">
    <property type="entry name" value="DNA_LIGASE_N1"/>
    <property type="match status" value="1"/>
</dbReference>
<feature type="binding site" evidence="11">
    <location>
        <begin position="84"/>
        <end position="85"/>
    </location>
    <ligand>
        <name>NAD(+)</name>
        <dbReference type="ChEBI" id="CHEBI:57540"/>
    </ligand>
</feature>
<dbReference type="Proteomes" id="UP001589891">
    <property type="component" value="Unassembled WGS sequence"/>
</dbReference>
<dbReference type="Pfam" id="PF12826">
    <property type="entry name" value="HHH_2"/>
    <property type="match status" value="1"/>
</dbReference>
<keyword evidence="6 11" id="KW-0862">Zinc</keyword>
<dbReference type="PANTHER" id="PTHR23389:SF9">
    <property type="entry name" value="DNA LIGASE"/>
    <property type="match status" value="1"/>
</dbReference>
<dbReference type="InterPro" id="IPR001679">
    <property type="entry name" value="DNA_ligase"/>
</dbReference>
<evidence type="ECO:0000313" key="15">
    <source>
        <dbReference type="Proteomes" id="UP001589891"/>
    </source>
</evidence>
<dbReference type="PROSITE" id="PS50172">
    <property type="entry name" value="BRCT"/>
    <property type="match status" value="1"/>
</dbReference>
<dbReference type="InterPro" id="IPR012340">
    <property type="entry name" value="NA-bd_OB-fold"/>
</dbReference>
<evidence type="ECO:0000256" key="12">
    <source>
        <dbReference type="RuleBase" id="RU000618"/>
    </source>
</evidence>
<dbReference type="InterPro" id="IPR036420">
    <property type="entry name" value="BRCT_dom_sf"/>
</dbReference>
<dbReference type="InterPro" id="IPR004150">
    <property type="entry name" value="NAD_DNA_ligase_OB"/>
</dbReference>
<keyword evidence="9 11" id="KW-0234">DNA repair</keyword>
<dbReference type="Pfam" id="PF01653">
    <property type="entry name" value="DNA_ligase_aden"/>
    <property type="match status" value="1"/>
</dbReference>
<feature type="binding site" evidence="11">
    <location>
        <position position="318"/>
    </location>
    <ligand>
        <name>NAD(+)</name>
        <dbReference type="ChEBI" id="CHEBI:57540"/>
    </ligand>
</feature>
<evidence type="ECO:0000256" key="4">
    <source>
        <dbReference type="ARBA" id="ARBA00022723"/>
    </source>
</evidence>
<evidence type="ECO:0000256" key="7">
    <source>
        <dbReference type="ARBA" id="ARBA00022842"/>
    </source>
</evidence>
<feature type="binding site" evidence="11">
    <location>
        <position position="294"/>
    </location>
    <ligand>
        <name>NAD(+)</name>
        <dbReference type="ChEBI" id="CHEBI:57540"/>
    </ligand>
</feature>
<comment type="caution">
    <text evidence="14">The sequence shown here is derived from an EMBL/GenBank/DDBJ whole genome shotgun (WGS) entry which is preliminary data.</text>
</comment>
<sequence>MTDAQTAAERIARLRREIDEHNYRYYVLDMPSVPDAEYDRLFNELKALEAEHPELVTPESPTQRVGGEALAAFGQVRHELPMLSLGNAFVEEDLLDFDRNVCKGLDRGIEALEYSCEPKLDGLAVSLLYEDGQLVRGATRGDGSTGEDITANVRTVRNIPLRLHGQGWPAVLEVRGEIYMPRAGFEALNARAIESGGKTFANPRNAAAGSLRQLDPKITAGRPLEFCGYGIGRFEGAEVPQTHISLLKALRHWGLPISRELQLARSVQDCLAYYRAIGERRQGLAYDIDGVVFKVNRLDWQRELGFRARTPHWAIAYKFPAQEELTELLGVEFQVGRTGAITPVARLKPVQVAGVTVSNATLHNMDEVARLGVMIGDTVIVRRAGDVIPQIMQVVVERRPREVSLKDRLKNERSKHQCPKRRVIRKVTYIRALKSCIRKLLPYIRPLKWISRVRFKRVIIPAQCPVCGSQVERTQLIKRGKGRASVSEGAIYRCVGRLACQAQLKQAIVHFVSRRAMDIDGLGERIVEQLVDTGLVESPADLYILTFEQLVVLDGFAEVSSNNLLAAIAASRRPSLARFIYALGIPDVGEETAKLLARALGSLARIEKALPEVLTWLPDVGLEVAHEIHSFFRDKHNLTVIEQLLARGVKLQEEGELHAEFAACASLGELLDKLDIPGIAATGAKKLAEAAGSLEAVVGLSQDWLTLSTTKGLSEKARQALREFFAVPANVEHARAIEAQLREFGMHWESERRCAEGLPLAGQSWVLTGTLESMSREQGKARLESLGAKVAGSVSAKTACVVAGPGAGSKLVKAGELGVKVLDEEAFLALLGQLES</sequence>
<keyword evidence="2 11" id="KW-0436">Ligase</keyword>
<dbReference type="Gene3D" id="1.10.150.20">
    <property type="entry name" value="5' to 3' exonuclease, C-terminal subdomain"/>
    <property type="match status" value="3"/>
</dbReference>
<feature type="binding site" evidence="11">
    <location>
        <begin position="35"/>
        <end position="39"/>
    </location>
    <ligand>
        <name>NAD(+)</name>
        <dbReference type="ChEBI" id="CHEBI:57540"/>
    </ligand>
</feature>
<dbReference type="HAMAP" id="MF_01588">
    <property type="entry name" value="DNA_ligase_A"/>
    <property type="match status" value="1"/>
</dbReference>
<feature type="binding site" evidence="11">
    <location>
        <position position="177"/>
    </location>
    <ligand>
        <name>NAD(+)</name>
        <dbReference type="ChEBI" id="CHEBI:57540"/>
    </ligand>
</feature>
<dbReference type="SUPFAM" id="SSF47781">
    <property type="entry name" value="RuvA domain 2-like"/>
    <property type="match status" value="2"/>
</dbReference>
<dbReference type="Pfam" id="PF22745">
    <property type="entry name" value="Nlig-Ia"/>
    <property type="match status" value="1"/>
</dbReference>
<dbReference type="Pfam" id="PF03120">
    <property type="entry name" value="OB_DNA_ligase"/>
    <property type="match status" value="1"/>
</dbReference>
<feature type="binding site" evidence="11">
    <location>
        <position position="500"/>
    </location>
    <ligand>
        <name>Zn(2+)</name>
        <dbReference type="ChEBI" id="CHEBI:29105"/>
    </ligand>
</feature>
<keyword evidence="3 11" id="KW-0235">DNA replication</keyword>
<dbReference type="InterPro" id="IPR010994">
    <property type="entry name" value="RuvA_2-like"/>
</dbReference>
<keyword evidence="4 11" id="KW-0479">Metal-binding</keyword>
<dbReference type="EMBL" id="JBHLSS010000106">
    <property type="protein sequence ID" value="MFC0711135.1"/>
    <property type="molecule type" value="Genomic_DNA"/>
</dbReference>
<feature type="binding site" evidence="11">
    <location>
        <position position="467"/>
    </location>
    <ligand>
        <name>Zn(2+)</name>
        <dbReference type="ChEBI" id="CHEBI:29105"/>
    </ligand>
</feature>
<dbReference type="PANTHER" id="PTHR23389">
    <property type="entry name" value="CHROMOSOME TRANSMISSION FIDELITY FACTOR 18"/>
    <property type="match status" value="1"/>
</dbReference>
<evidence type="ECO:0000256" key="11">
    <source>
        <dbReference type="HAMAP-Rule" id="MF_01588"/>
    </source>
</evidence>
<dbReference type="InterPro" id="IPR004149">
    <property type="entry name" value="Znf_DNAligase_C4"/>
</dbReference>
<evidence type="ECO:0000256" key="3">
    <source>
        <dbReference type="ARBA" id="ARBA00022705"/>
    </source>
</evidence>
<evidence type="ECO:0000256" key="8">
    <source>
        <dbReference type="ARBA" id="ARBA00023027"/>
    </source>
</evidence>
<comment type="cofactor">
    <cofactor evidence="11">
        <name>Mg(2+)</name>
        <dbReference type="ChEBI" id="CHEBI:18420"/>
    </cofactor>
    <cofactor evidence="11">
        <name>Mn(2+)</name>
        <dbReference type="ChEBI" id="CHEBI:29035"/>
    </cofactor>
</comment>
<name>A0ABV6SS23_AZOPA</name>
<organism evidence="14 15">
    <name type="scientific">Azorhizophilus paspali</name>
    <name type="common">Azotobacter paspali</name>
    <dbReference type="NCBI Taxonomy" id="69963"/>
    <lineage>
        <taxon>Bacteria</taxon>
        <taxon>Pseudomonadati</taxon>
        <taxon>Pseudomonadota</taxon>
        <taxon>Gammaproteobacteria</taxon>
        <taxon>Pseudomonadales</taxon>
        <taxon>Pseudomonadaceae</taxon>
        <taxon>Azorhizophilus</taxon>
    </lineage>
</organism>
<comment type="similarity">
    <text evidence="11">Belongs to the NAD-dependent DNA ligase family. LigA subfamily.</text>
</comment>
<dbReference type="Gene3D" id="2.40.50.140">
    <property type="entry name" value="Nucleic acid-binding proteins"/>
    <property type="match status" value="1"/>
</dbReference>
<gene>
    <name evidence="11 14" type="primary">ligA</name>
    <name evidence="14" type="ORF">ACFFGX_16780</name>
</gene>
<dbReference type="InterPro" id="IPR041663">
    <property type="entry name" value="DisA/LigA_HHH"/>
</dbReference>
<keyword evidence="11" id="KW-0464">Manganese</keyword>
<dbReference type="Gene3D" id="3.30.470.30">
    <property type="entry name" value="DNA ligase/mRNA capping enzyme"/>
    <property type="match status" value="1"/>
</dbReference>
<evidence type="ECO:0000256" key="1">
    <source>
        <dbReference type="ARBA" id="ARBA00004067"/>
    </source>
</evidence>
<dbReference type="Pfam" id="PF00533">
    <property type="entry name" value="BRCT"/>
    <property type="match status" value="1"/>
</dbReference>
<feature type="binding site" evidence="11">
    <location>
        <position position="117"/>
    </location>
    <ligand>
        <name>NAD(+)</name>
        <dbReference type="ChEBI" id="CHEBI:57540"/>
    </ligand>
</feature>
<dbReference type="PROSITE" id="PS01056">
    <property type="entry name" value="DNA_LIGASE_N2"/>
    <property type="match status" value="1"/>
</dbReference>
<evidence type="ECO:0000256" key="10">
    <source>
        <dbReference type="ARBA" id="ARBA00034005"/>
    </source>
</evidence>
<dbReference type="SMART" id="SM00532">
    <property type="entry name" value="LIGANc"/>
    <property type="match status" value="1"/>
</dbReference>